<dbReference type="Pfam" id="PF08028">
    <property type="entry name" value="Acyl-CoA_dh_2"/>
    <property type="match status" value="1"/>
</dbReference>
<dbReference type="PANTHER" id="PTHR48083:SF2">
    <property type="entry name" value="MEDIUM-CHAIN SPECIFIC ACYL-COA DEHYDROGENASE, MITOCHONDRIAL"/>
    <property type="match status" value="1"/>
</dbReference>
<dbReference type="InterPro" id="IPR050741">
    <property type="entry name" value="Acyl-CoA_dehydrogenase"/>
</dbReference>
<dbReference type="Gene3D" id="1.20.140.10">
    <property type="entry name" value="Butyryl-CoA Dehydrogenase, subunit A, domain 3"/>
    <property type="match status" value="1"/>
</dbReference>
<dbReference type="InterPro" id="IPR036250">
    <property type="entry name" value="AcylCo_DH-like_C"/>
</dbReference>
<reference evidence="6" key="1">
    <citation type="submission" date="2016-10" db="EMBL/GenBank/DDBJ databases">
        <authorList>
            <person name="Varghese N."/>
            <person name="Submissions S."/>
        </authorList>
    </citation>
    <scope>NUCLEOTIDE SEQUENCE [LARGE SCALE GENOMIC DNA]</scope>
    <source>
        <strain evidence="6">OK042</strain>
    </source>
</reference>
<dbReference type="Gene3D" id="2.40.110.10">
    <property type="entry name" value="Butyryl-CoA Dehydrogenase, subunit A, domain 2"/>
    <property type="match status" value="1"/>
</dbReference>
<keyword evidence="3" id="KW-0812">Transmembrane</keyword>
<dbReference type="Proteomes" id="UP000198915">
    <property type="component" value="Unassembled WGS sequence"/>
</dbReference>
<dbReference type="GO" id="GO:0005737">
    <property type="term" value="C:cytoplasm"/>
    <property type="evidence" value="ECO:0007669"/>
    <property type="project" value="TreeGrafter"/>
</dbReference>
<evidence type="ECO:0000313" key="6">
    <source>
        <dbReference type="Proteomes" id="UP000198915"/>
    </source>
</evidence>
<dbReference type="PIRSF" id="PIRSF016578">
    <property type="entry name" value="HsaA"/>
    <property type="match status" value="1"/>
</dbReference>
<accession>A0A1I3ZB60</accession>
<dbReference type="SUPFAM" id="SSF47203">
    <property type="entry name" value="Acyl-CoA dehydrogenase C-terminal domain-like"/>
    <property type="match status" value="1"/>
</dbReference>
<proteinExistence type="predicted"/>
<name>A0A1I3ZB60_9BACL</name>
<keyword evidence="6" id="KW-1185">Reference proteome</keyword>
<dbReference type="AlphaFoldDB" id="A0A1I3ZB60"/>
<dbReference type="InterPro" id="IPR013107">
    <property type="entry name" value="Acyl-CoA_DH_C"/>
</dbReference>
<gene>
    <name evidence="5" type="ORF">SAMN05518846_1134</name>
</gene>
<feature type="domain" description="Acyl-CoA dehydrogenase C-terminal" evidence="4">
    <location>
        <begin position="251"/>
        <end position="382"/>
    </location>
</feature>
<evidence type="ECO:0000256" key="3">
    <source>
        <dbReference type="SAM" id="Phobius"/>
    </source>
</evidence>
<dbReference type="GO" id="GO:0033539">
    <property type="term" value="P:fatty acid beta-oxidation using acyl-CoA dehydrogenase"/>
    <property type="evidence" value="ECO:0007669"/>
    <property type="project" value="TreeGrafter"/>
</dbReference>
<protein>
    <submittedName>
        <fullName evidence="5">3-hydroxy-9,10-secoandrosta-1,3,5(10)-triene-9,17-dione monooxygenase</fullName>
    </submittedName>
</protein>
<dbReference type="InterPro" id="IPR009100">
    <property type="entry name" value="AcylCoA_DH/oxidase_NM_dom_sf"/>
</dbReference>
<dbReference type="Gene3D" id="1.10.540.10">
    <property type="entry name" value="Acyl-CoA dehydrogenase/oxidase, N-terminal domain"/>
    <property type="match status" value="1"/>
</dbReference>
<organism evidence="5 6">
    <name type="scientific">Brevibacillus centrosporus</name>
    <dbReference type="NCBI Taxonomy" id="54910"/>
    <lineage>
        <taxon>Bacteria</taxon>
        <taxon>Bacillati</taxon>
        <taxon>Bacillota</taxon>
        <taxon>Bacilli</taxon>
        <taxon>Bacillales</taxon>
        <taxon>Paenibacillaceae</taxon>
        <taxon>Brevibacillus</taxon>
    </lineage>
</organism>
<dbReference type="InterPro" id="IPR046373">
    <property type="entry name" value="Acyl-CoA_Oxase/DH_mid-dom_sf"/>
</dbReference>
<evidence type="ECO:0000313" key="5">
    <source>
        <dbReference type="EMBL" id="SFK41418.1"/>
    </source>
</evidence>
<sequence length="404" mass="45216">MTLNKTHDNSETEEKPDEAALLASAEAIGRLAEEESKEADKNARFSDRVAQAIKEAQIHKLLRPKRYDGLSVTPRVFEKVIRTVARHSVAAAWLTYFYPIHEAWVSHLPPQGREEIFGQGGLVADVFTPIGRAERDGNGYRLYGQWKFASGVLWADWIGLGALVEFPDSEGPEPCLLAVHKSDVKVVENWDTLGLRATGSNEVVVDGAWVPLHRILPIARVVRTGKPIGGDADEDEPIYRMPFFTWFLVGFPAIAVGGADRVLNIFRERTEKRIRVYQMGAKERDAPSSQRLLAELRTQLDAAEALVDRYVGQLESWMKEGKTLVSEEERERMFAWRAQTAKMSAEIAPRAMLALGGTAFFKGDPVELFTRDLLTVASHTTHMYEDALAAYGRTMFGQPGHPIW</sequence>
<keyword evidence="3" id="KW-1133">Transmembrane helix</keyword>
<dbReference type="SUPFAM" id="SSF56645">
    <property type="entry name" value="Acyl-CoA dehydrogenase NM domain-like"/>
    <property type="match status" value="1"/>
</dbReference>
<keyword evidence="5" id="KW-0503">Monooxygenase</keyword>
<dbReference type="PANTHER" id="PTHR48083">
    <property type="entry name" value="MEDIUM-CHAIN SPECIFIC ACYL-COA DEHYDROGENASE, MITOCHONDRIAL-RELATED"/>
    <property type="match status" value="1"/>
</dbReference>
<dbReference type="GO" id="GO:0050660">
    <property type="term" value="F:flavin adenine dinucleotide binding"/>
    <property type="evidence" value="ECO:0007669"/>
    <property type="project" value="InterPro"/>
</dbReference>
<dbReference type="GO" id="GO:0004497">
    <property type="term" value="F:monooxygenase activity"/>
    <property type="evidence" value="ECO:0007669"/>
    <property type="project" value="UniProtKB-KW"/>
</dbReference>
<dbReference type="InterPro" id="IPR037069">
    <property type="entry name" value="AcylCoA_DH/ox_N_sf"/>
</dbReference>
<evidence type="ECO:0000256" key="2">
    <source>
        <dbReference type="SAM" id="Coils"/>
    </source>
</evidence>
<feature type="coiled-coil region" evidence="2">
    <location>
        <begin position="293"/>
        <end position="320"/>
    </location>
</feature>
<dbReference type="RefSeq" id="WP_092272558.1">
    <property type="nucleotide sequence ID" value="NZ_FORT01000013.1"/>
</dbReference>
<feature type="transmembrane region" description="Helical" evidence="3">
    <location>
        <begin position="243"/>
        <end position="263"/>
    </location>
</feature>
<keyword evidence="3" id="KW-0472">Membrane</keyword>
<dbReference type="STRING" id="1884381.SAMN05518846_1134"/>
<keyword evidence="2" id="KW-0175">Coiled coil</keyword>
<keyword evidence="1" id="KW-0560">Oxidoreductase</keyword>
<evidence type="ECO:0000256" key="1">
    <source>
        <dbReference type="ARBA" id="ARBA00023002"/>
    </source>
</evidence>
<dbReference type="EMBL" id="FORT01000013">
    <property type="protein sequence ID" value="SFK41418.1"/>
    <property type="molecule type" value="Genomic_DNA"/>
</dbReference>
<dbReference type="GO" id="GO:0003995">
    <property type="term" value="F:acyl-CoA dehydrogenase activity"/>
    <property type="evidence" value="ECO:0007669"/>
    <property type="project" value="TreeGrafter"/>
</dbReference>
<evidence type="ECO:0000259" key="4">
    <source>
        <dbReference type="Pfam" id="PF08028"/>
    </source>
</evidence>